<evidence type="ECO:0000313" key="2">
    <source>
        <dbReference type="Proteomes" id="UP001066276"/>
    </source>
</evidence>
<dbReference type="Proteomes" id="UP001066276">
    <property type="component" value="Chromosome 11"/>
</dbReference>
<dbReference type="EMBL" id="JANPWB010000015">
    <property type="protein sequence ID" value="KAJ1088867.1"/>
    <property type="molecule type" value="Genomic_DNA"/>
</dbReference>
<proteinExistence type="predicted"/>
<reference evidence="1" key="1">
    <citation type="journal article" date="2022" name="bioRxiv">
        <title>Sequencing and chromosome-scale assembly of the giantPleurodeles waltlgenome.</title>
        <authorList>
            <person name="Brown T."/>
            <person name="Elewa A."/>
            <person name="Iarovenko S."/>
            <person name="Subramanian E."/>
            <person name="Araus A.J."/>
            <person name="Petzold A."/>
            <person name="Susuki M."/>
            <person name="Suzuki K.-i.T."/>
            <person name="Hayashi T."/>
            <person name="Toyoda A."/>
            <person name="Oliveira C."/>
            <person name="Osipova E."/>
            <person name="Leigh N.D."/>
            <person name="Simon A."/>
            <person name="Yun M.H."/>
        </authorList>
    </citation>
    <scope>NUCLEOTIDE SEQUENCE</scope>
    <source>
        <strain evidence="1">20211129_DDA</strain>
        <tissue evidence="1">Liver</tissue>
    </source>
</reference>
<sequence>MLALSLFSPPGFSSYVFWCFKNTSRKAESCLRRAWDLGERRGGLEAVWGRLLGVLALRTKEASHRLLFADSSLYIRAFARVGEAHRHASLQHTSLEGNRSGCVGPL</sequence>
<gene>
    <name evidence="1" type="ORF">NDU88_002021</name>
</gene>
<protein>
    <recommendedName>
        <fullName evidence="3">Secreted protein</fullName>
    </recommendedName>
</protein>
<accession>A0AAV7LD17</accession>
<organism evidence="1 2">
    <name type="scientific">Pleurodeles waltl</name>
    <name type="common">Iberian ribbed newt</name>
    <dbReference type="NCBI Taxonomy" id="8319"/>
    <lineage>
        <taxon>Eukaryota</taxon>
        <taxon>Metazoa</taxon>
        <taxon>Chordata</taxon>
        <taxon>Craniata</taxon>
        <taxon>Vertebrata</taxon>
        <taxon>Euteleostomi</taxon>
        <taxon>Amphibia</taxon>
        <taxon>Batrachia</taxon>
        <taxon>Caudata</taxon>
        <taxon>Salamandroidea</taxon>
        <taxon>Salamandridae</taxon>
        <taxon>Pleurodelinae</taxon>
        <taxon>Pleurodeles</taxon>
    </lineage>
</organism>
<dbReference type="AlphaFoldDB" id="A0AAV7LD17"/>
<evidence type="ECO:0008006" key="3">
    <source>
        <dbReference type="Google" id="ProtNLM"/>
    </source>
</evidence>
<name>A0AAV7LD17_PLEWA</name>
<comment type="caution">
    <text evidence="1">The sequence shown here is derived from an EMBL/GenBank/DDBJ whole genome shotgun (WGS) entry which is preliminary data.</text>
</comment>
<keyword evidence="2" id="KW-1185">Reference proteome</keyword>
<evidence type="ECO:0000313" key="1">
    <source>
        <dbReference type="EMBL" id="KAJ1088867.1"/>
    </source>
</evidence>